<dbReference type="EMBL" id="JARK01001345">
    <property type="protein sequence ID" value="EYC27316.1"/>
    <property type="molecule type" value="Genomic_DNA"/>
</dbReference>
<comment type="caution">
    <text evidence="1">The sequence shown here is derived from an EMBL/GenBank/DDBJ whole genome shotgun (WGS) entry which is preliminary data.</text>
</comment>
<sequence>MDRVRQCEQVLNASALAAETTGYLKVEDAPPSFRGLCIGGSDTCDHRQPSSIDFLCNCSPGVTYAEWSFRILKNHLVTMSGHRRPFSECFPYESIQIGRFYATAPNSEMRSSKRINSIYICRSQACIKYCVGTQQESRRYISTFSVPFDLIDGIYANGRHLFIRDLNNVTTPRNLCCQAKSIVSRNSRVPPKLRSIREPYVKIRRKHADSSEEGNPQSPREPAVLDFQRSLQQTVEPTFVTEALANEETLPSAYSLAEIPGIAADSETPVLKTMSYHSPEDEGFPDVLHGLSGQCDFTSAATTTTSDEISTPEESQPFPNLYDIPLSGEVRNCSSFAMKSPDSNPDGKGVPSLYAQPEYRSNEQELHCSLPVCTDNVDVDRLPSRFPSDDISTYFSSLEDISATSFADLARLDNPYF</sequence>
<dbReference type="AlphaFoldDB" id="A0A016VJ37"/>
<reference evidence="2" key="1">
    <citation type="journal article" date="2015" name="Nat. Genet.">
        <title>The genome and transcriptome of the zoonotic hookworm Ancylostoma ceylanicum identify infection-specific gene families.</title>
        <authorList>
            <person name="Schwarz E.M."/>
            <person name="Hu Y."/>
            <person name="Antoshechkin I."/>
            <person name="Miller M.M."/>
            <person name="Sternberg P.W."/>
            <person name="Aroian R.V."/>
        </authorList>
    </citation>
    <scope>NUCLEOTIDE SEQUENCE</scope>
    <source>
        <strain evidence="2">HY135</strain>
    </source>
</reference>
<evidence type="ECO:0000313" key="1">
    <source>
        <dbReference type="EMBL" id="EYC27316.1"/>
    </source>
</evidence>
<organism evidence="1 2">
    <name type="scientific">Ancylostoma ceylanicum</name>
    <dbReference type="NCBI Taxonomy" id="53326"/>
    <lineage>
        <taxon>Eukaryota</taxon>
        <taxon>Metazoa</taxon>
        <taxon>Ecdysozoa</taxon>
        <taxon>Nematoda</taxon>
        <taxon>Chromadorea</taxon>
        <taxon>Rhabditida</taxon>
        <taxon>Rhabditina</taxon>
        <taxon>Rhabditomorpha</taxon>
        <taxon>Strongyloidea</taxon>
        <taxon>Ancylostomatidae</taxon>
        <taxon>Ancylostomatinae</taxon>
        <taxon>Ancylostoma</taxon>
    </lineage>
</organism>
<gene>
    <name evidence="1" type="primary">Acey_s0009.g646</name>
    <name evidence="1" type="ORF">Y032_0009g646</name>
</gene>
<dbReference type="OrthoDB" id="5876917at2759"/>
<protein>
    <submittedName>
        <fullName evidence="1">Uncharacterized protein</fullName>
    </submittedName>
</protein>
<dbReference type="Proteomes" id="UP000024635">
    <property type="component" value="Unassembled WGS sequence"/>
</dbReference>
<evidence type="ECO:0000313" key="2">
    <source>
        <dbReference type="Proteomes" id="UP000024635"/>
    </source>
</evidence>
<keyword evidence="2" id="KW-1185">Reference proteome</keyword>
<name>A0A016VJ37_9BILA</name>
<accession>A0A016VJ37</accession>
<proteinExistence type="predicted"/>